<proteinExistence type="predicted"/>
<evidence type="ECO:0000256" key="2">
    <source>
        <dbReference type="ARBA" id="ARBA00023150"/>
    </source>
</evidence>
<dbReference type="InterPro" id="IPR023045">
    <property type="entry name" value="MoaC"/>
</dbReference>
<gene>
    <name evidence="5" type="primary">moaC</name>
    <name evidence="5" type="ORF">G8759_31805</name>
</gene>
<dbReference type="KEGG" id="spib:G8759_31805"/>
<dbReference type="NCBIfam" id="NF006870">
    <property type="entry name" value="PRK09364.1"/>
    <property type="match status" value="1"/>
</dbReference>
<evidence type="ECO:0000313" key="6">
    <source>
        <dbReference type="Proteomes" id="UP000501802"/>
    </source>
</evidence>
<evidence type="ECO:0000259" key="4">
    <source>
        <dbReference type="Pfam" id="PF01967"/>
    </source>
</evidence>
<keyword evidence="2" id="KW-0501">Molybdenum cofactor biosynthesis</keyword>
<dbReference type="InterPro" id="IPR050105">
    <property type="entry name" value="MoCo_biosynth_MoaA/MoaC"/>
</dbReference>
<dbReference type="InterPro" id="IPR036522">
    <property type="entry name" value="MoaC_sf"/>
</dbReference>
<dbReference type="PANTHER" id="PTHR22960:SF0">
    <property type="entry name" value="MOLYBDENUM COFACTOR BIOSYNTHESIS PROTEIN 1"/>
    <property type="match status" value="1"/>
</dbReference>
<dbReference type="PANTHER" id="PTHR22960">
    <property type="entry name" value="MOLYBDOPTERIN COFACTOR SYNTHESIS PROTEIN A"/>
    <property type="match status" value="1"/>
</dbReference>
<dbReference type="RefSeq" id="WP_167217225.1">
    <property type="nucleotide sequence ID" value="NZ_CP050063.1"/>
</dbReference>
<keyword evidence="5" id="KW-0456">Lyase</keyword>
<evidence type="ECO:0000313" key="5">
    <source>
        <dbReference type="EMBL" id="QIP16898.1"/>
    </source>
</evidence>
<reference evidence="5 6" key="1">
    <citation type="submission" date="2020-03" db="EMBL/GenBank/DDBJ databases">
        <authorList>
            <person name="Kim M.K."/>
        </authorList>
    </citation>
    <scope>NUCLEOTIDE SEQUENCE [LARGE SCALE GENOMIC DNA]</scope>
    <source>
        <strain evidence="5 6">BT328</strain>
    </source>
</reference>
<dbReference type="GO" id="GO:0061799">
    <property type="term" value="F:cyclic pyranopterin monophosphate synthase activity"/>
    <property type="evidence" value="ECO:0007669"/>
    <property type="project" value="UniProtKB-EC"/>
</dbReference>
<dbReference type="SUPFAM" id="SSF55040">
    <property type="entry name" value="Molybdenum cofactor biosynthesis protein C, MoaC"/>
    <property type="match status" value="1"/>
</dbReference>
<dbReference type="EMBL" id="CP050063">
    <property type="protein sequence ID" value="QIP16898.1"/>
    <property type="molecule type" value="Genomic_DNA"/>
</dbReference>
<dbReference type="GO" id="GO:0061798">
    <property type="term" value="F:GTP 3',8'-cyclase activity"/>
    <property type="evidence" value="ECO:0007669"/>
    <property type="project" value="TreeGrafter"/>
</dbReference>
<accession>A0A6G9AX23</accession>
<organism evidence="5 6">
    <name type="scientific">Spirosoma aureum</name>
    <dbReference type="NCBI Taxonomy" id="2692134"/>
    <lineage>
        <taxon>Bacteria</taxon>
        <taxon>Pseudomonadati</taxon>
        <taxon>Bacteroidota</taxon>
        <taxon>Cytophagia</taxon>
        <taxon>Cytophagales</taxon>
        <taxon>Cytophagaceae</taxon>
        <taxon>Spirosoma</taxon>
    </lineage>
</organism>
<dbReference type="AlphaFoldDB" id="A0A6G9AX23"/>
<dbReference type="Gene3D" id="3.30.70.640">
    <property type="entry name" value="Molybdopterin cofactor biosynthesis C (MoaC) domain"/>
    <property type="match status" value="1"/>
</dbReference>
<comment type="pathway">
    <text evidence="1">Cofactor biosynthesis; molybdopterin biosynthesis.</text>
</comment>
<evidence type="ECO:0000256" key="3">
    <source>
        <dbReference type="ARBA" id="ARBA00055087"/>
    </source>
</evidence>
<feature type="domain" description="Molybdopterin cofactor biosynthesis C (MoaC)" evidence="4">
    <location>
        <begin position="15"/>
        <end position="155"/>
    </location>
</feature>
<dbReference type="Proteomes" id="UP000501802">
    <property type="component" value="Chromosome"/>
</dbReference>
<evidence type="ECO:0000256" key="1">
    <source>
        <dbReference type="ARBA" id="ARBA00005046"/>
    </source>
</evidence>
<comment type="function">
    <text evidence="3">Catalyzes the conversion of (8S)-3',8-cyclo-7,8-dihydroguanosine 5'-triphosphate to cyclic pyranopterin monophosphate (cPMP).</text>
</comment>
<dbReference type="InterPro" id="IPR002820">
    <property type="entry name" value="Mopterin_CF_biosynth-C_dom"/>
</dbReference>
<dbReference type="EC" id="4.6.1.17" evidence="5"/>
<name>A0A6G9AX23_9BACT</name>
<protein>
    <submittedName>
        <fullName evidence="5">Cyclic pyranopterin monophosphate synthase MoaC</fullName>
        <ecNumber evidence="5">4.6.1.17</ecNumber>
    </submittedName>
</protein>
<keyword evidence="6" id="KW-1185">Reference proteome</keyword>
<sequence>MDSLSHLDANGNPAMVDVGAKAISRRTARARSIVVLGPEIMQHLTQSGSTGADIQTRKGPVFQTAIIAGTMAAKRTDDLIPLCHSLGLDNCQITITAAGPDAIVDCLVSTEGKTGVEMEALVGASVAALTIYDMCKALSHDIIIRETKLMEKTGGKRDFKRE</sequence>
<dbReference type="Pfam" id="PF01967">
    <property type="entry name" value="MoaC"/>
    <property type="match status" value="1"/>
</dbReference>
<dbReference type="NCBIfam" id="TIGR00581">
    <property type="entry name" value="moaC"/>
    <property type="match status" value="1"/>
</dbReference>
<dbReference type="GO" id="GO:0006777">
    <property type="term" value="P:Mo-molybdopterin cofactor biosynthetic process"/>
    <property type="evidence" value="ECO:0007669"/>
    <property type="project" value="UniProtKB-KW"/>
</dbReference>
<dbReference type="UniPathway" id="UPA00344"/>